<dbReference type="EMBL" id="SODD01000075">
    <property type="protein sequence ID" value="TDW08233.1"/>
    <property type="molecule type" value="Genomic_DNA"/>
</dbReference>
<proteinExistence type="predicted"/>
<evidence type="ECO:0000313" key="4">
    <source>
        <dbReference type="EMBL" id="TDW08233.1"/>
    </source>
</evidence>
<dbReference type="Pfam" id="PF14449">
    <property type="entry name" value="PT-TG"/>
    <property type="match status" value="1"/>
</dbReference>
<reference evidence="4 5" key="1">
    <citation type="submission" date="2019-03" db="EMBL/GenBank/DDBJ databases">
        <title>Genomic Encyclopedia of Type Strains, Phase IV (KMG-IV): sequencing the most valuable type-strain genomes for metagenomic binning, comparative biology and taxonomic classification.</title>
        <authorList>
            <person name="Goeker M."/>
        </authorList>
    </citation>
    <scope>NUCLEOTIDE SEQUENCE [LARGE SCALE GENOMIC DNA]</scope>
    <source>
        <strain evidence="4 5">DSM 28867</strain>
    </source>
</reference>
<evidence type="ECO:0000256" key="2">
    <source>
        <dbReference type="ARBA" id="ARBA00022525"/>
    </source>
</evidence>
<evidence type="ECO:0000313" key="5">
    <source>
        <dbReference type="Proteomes" id="UP000294743"/>
    </source>
</evidence>
<dbReference type="InterPro" id="IPR003615">
    <property type="entry name" value="HNH_nuc"/>
</dbReference>
<gene>
    <name evidence="4" type="ORF">EDD63_1755</name>
</gene>
<name>A0A4R7Z855_9FIRM</name>
<dbReference type="CDD" id="cd00085">
    <property type="entry name" value="HNHc"/>
    <property type="match status" value="1"/>
</dbReference>
<keyword evidence="5" id="KW-1185">Reference proteome</keyword>
<dbReference type="GO" id="GO:0005576">
    <property type="term" value="C:extracellular region"/>
    <property type="evidence" value="ECO:0007669"/>
    <property type="project" value="UniProtKB-SubCell"/>
</dbReference>
<dbReference type="AlphaFoldDB" id="A0A4R7Z855"/>
<sequence length="678" mass="74546">WENRVNEENTVSINWSNLQKANEYIQKAKTIAKESGYSIQAGDKTSTLESLRKRYQKQTNYSSTRTGIHSLLEDVDDDFCDDIKVKLEDISLIDIMKLKTENISINQDDIVVIQDPNTYQGYTTKKVRKVEVTYEDIVKRKTIIDLTDDFNKYIKGIDDGIIEADKISEDEYMNAVLGSKFAHDMEADDFISGLSFVLDCIPVVGGIKNIAEACSGTTMTGEKLSDDERVMLGVGGLLSIGIDIATFGSLSGATTAAKVGSFTIKVGIETGQAMVIGLGSQYLMENGCNPLLAFAIMAGATVAGGAAFSKVTAKPSIKLDFDTLGSKGINNVDELAKHGITSMDDLAKLGVKNSDDLAKLGIKNADDLAKFGVNSLEDLKHIGLGDLATYKSIDDIFDSKKSFMDMMDATEAARYEKYLSSKLTDGLPPNMDMDDYLRYQKALNKLDEISAYNKVNGNAILDIRREADNLLKYGVKNSSDLGKLGITSIDDLTKLGIKNTDDLLRLGVKNIDDLKQVGIKGLDEVNSLDNVFKGSGYKSFDQNQFDDYIKEVENFTGTKLTQGQLDELTNALKNSDYGKLDADSLVNARKDFKKSKNNLISEWEINTGQKWPTYTEDVVSPTTGKVLRKAGDKYDAHHIIELSNGGDNSWWNLHPAKFPNEHQGGIHGTGSKANDLFK</sequence>
<evidence type="ECO:0000259" key="3">
    <source>
        <dbReference type="Pfam" id="PF14449"/>
    </source>
</evidence>
<comment type="subcellular location">
    <subcellularLocation>
        <location evidence="1">Secreted</location>
    </subcellularLocation>
</comment>
<protein>
    <submittedName>
        <fullName evidence="4">Putative toxin of predicted polymorphic toxin system</fullName>
    </submittedName>
</protein>
<dbReference type="InterPro" id="IPR027797">
    <property type="entry name" value="PT-TG_dom"/>
</dbReference>
<dbReference type="Proteomes" id="UP000294743">
    <property type="component" value="Unassembled WGS sequence"/>
</dbReference>
<keyword evidence="2" id="KW-0964">Secreted</keyword>
<accession>A0A4R7Z855</accession>
<evidence type="ECO:0000256" key="1">
    <source>
        <dbReference type="ARBA" id="ARBA00004613"/>
    </source>
</evidence>
<dbReference type="OrthoDB" id="3261089at2"/>
<organism evidence="4 5">
    <name type="scientific">Breznakia blatticola</name>
    <dbReference type="NCBI Taxonomy" id="1754012"/>
    <lineage>
        <taxon>Bacteria</taxon>
        <taxon>Bacillati</taxon>
        <taxon>Bacillota</taxon>
        <taxon>Erysipelotrichia</taxon>
        <taxon>Erysipelotrichales</taxon>
        <taxon>Erysipelotrichaceae</taxon>
        <taxon>Breznakia</taxon>
    </lineage>
</organism>
<feature type="non-terminal residue" evidence="4">
    <location>
        <position position="1"/>
    </location>
</feature>
<dbReference type="RefSeq" id="WP_134171419.1">
    <property type="nucleotide sequence ID" value="NZ_SODD01000075.1"/>
</dbReference>
<comment type="caution">
    <text evidence="4">The sequence shown here is derived from an EMBL/GenBank/DDBJ whole genome shotgun (WGS) entry which is preliminary data.</text>
</comment>
<feature type="domain" description="Pre-toxin TG" evidence="3">
    <location>
        <begin position="193"/>
        <end position="248"/>
    </location>
</feature>